<evidence type="ECO:0000256" key="1">
    <source>
        <dbReference type="ARBA" id="ARBA00023002"/>
    </source>
</evidence>
<dbReference type="InterPro" id="IPR002563">
    <property type="entry name" value="Flavin_Rdtase-like_dom"/>
</dbReference>
<protein>
    <submittedName>
        <fullName evidence="3">Flavin reductase family protein</fullName>
    </submittedName>
</protein>
<dbReference type="PANTHER" id="PTHR30466">
    <property type="entry name" value="FLAVIN REDUCTASE"/>
    <property type="match status" value="1"/>
</dbReference>
<dbReference type="GO" id="GO:0010181">
    <property type="term" value="F:FMN binding"/>
    <property type="evidence" value="ECO:0007669"/>
    <property type="project" value="InterPro"/>
</dbReference>
<evidence type="ECO:0000313" key="4">
    <source>
        <dbReference type="Proteomes" id="UP000694001"/>
    </source>
</evidence>
<dbReference type="AlphaFoldDB" id="A0A975YJK1"/>
<proteinExistence type="predicted"/>
<dbReference type="GO" id="GO:0042602">
    <property type="term" value="F:riboflavin reductase (NADPH) activity"/>
    <property type="evidence" value="ECO:0007669"/>
    <property type="project" value="TreeGrafter"/>
</dbReference>
<reference evidence="3" key="1">
    <citation type="submission" date="2021-06" db="EMBL/GenBank/DDBJ databases">
        <title>Elioraea tepida, sp. nov., a moderately thermophilic aerobic anoxygenic phototrophic bacterium isolated from an alkaline siliceous hot spring mat community in Yellowstone National Park, WY, USA.</title>
        <authorList>
            <person name="Saini M.K."/>
            <person name="Yoshida S."/>
            <person name="Sebastian A."/>
            <person name="Hirose S."/>
            <person name="Hara E."/>
            <person name="Tamaki H."/>
            <person name="Soulier N.T."/>
            <person name="Albert I."/>
            <person name="Hanada S."/>
            <person name="Bryant D.A."/>
            <person name="Tank M."/>
        </authorList>
    </citation>
    <scope>NUCLEOTIDE SEQUENCE</scope>
    <source>
        <strain evidence="3">MS-P2</strain>
    </source>
</reference>
<sequence>MVVSASAFRAALGAFATGVCVVATRDPAGRPAAVTVNSFTSVSLDPPLVLFCLDRRGSALARFEAAPAWSVHVLADGQEELARRFARRSQEALLSDPWAGLSWSDGEDGLPVFPGCLARLSCRAERVADGGDHSILIGRVAALDWRAEGRPLLYFRGRFEAVAERVAA</sequence>
<dbReference type="Proteomes" id="UP000694001">
    <property type="component" value="Chromosome"/>
</dbReference>
<dbReference type="RefSeq" id="WP_218285605.1">
    <property type="nucleotide sequence ID" value="NZ_CP076448.1"/>
</dbReference>
<gene>
    <name evidence="3" type="ORF">KO353_15120</name>
</gene>
<dbReference type="KEGG" id="elio:KO353_15120"/>
<name>A0A975YJK1_9PROT</name>
<evidence type="ECO:0000313" key="3">
    <source>
        <dbReference type="EMBL" id="QXM24548.1"/>
    </source>
</evidence>
<accession>A0A975YJK1</accession>
<keyword evidence="1" id="KW-0560">Oxidoreductase</keyword>
<keyword evidence="4" id="KW-1185">Reference proteome</keyword>
<dbReference type="Pfam" id="PF01613">
    <property type="entry name" value="Flavin_Reduct"/>
    <property type="match status" value="1"/>
</dbReference>
<evidence type="ECO:0000259" key="2">
    <source>
        <dbReference type="SMART" id="SM00903"/>
    </source>
</evidence>
<dbReference type="SMART" id="SM00903">
    <property type="entry name" value="Flavin_Reduct"/>
    <property type="match status" value="1"/>
</dbReference>
<dbReference type="GO" id="GO:0006208">
    <property type="term" value="P:pyrimidine nucleobase catabolic process"/>
    <property type="evidence" value="ECO:0007669"/>
    <property type="project" value="TreeGrafter"/>
</dbReference>
<dbReference type="PANTHER" id="PTHR30466:SF1">
    <property type="entry name" value="FMN REDUCTASE (NADH) RUTF"/>
    <property type="match status" value="1"/>
</dbReference>
<dbReference type="EMBL" id="CP076448">
    <property type="protein sequence ID" value="QXM24548.1"/>
    <property type="molecule type" value="Genomic_DNA"/>
</dbReference>
<dbReference type="InterPro" id="IPR050268">
    <property type="entry name" value="NADH-dep_flavin_reductase"/>
</dbReference>
<organism evidence="3 4">
    <name type="scientific">Elioraea tepida</name>
    <dbReference type="NCBI Taxonomy" id="2843330"/>
    <lineage>
        <taxon>Bacteria</taxon>
        <taxon>Pseudomonadati</taxon>
        <taxon>Pseudomonadota</taxon>
        <taxon>Alphaproteobacteria</taxon>
        <taxon>Acetobacterales</taxon>
        <taxon>Elioraeaceae</taxon>
        <taxon>Elioraea</taxon>
    </lineage>
</organism>
<feature type="domain" description="Flavin reductase like" evidence="2">
    <location>
        <begin position="12"/>
        <end position="161"/>
    </location>
</feature>